<reference evidence="8 9" key="1">
    <citation type="submission" date="2016-11" db="EMBL/GenBank/DDBJ databases">
        <authorList>
            <person name="Jaros S."/>
            <person name="Januszkiewicz K."/>
            <person name="Wedrychowicz H."/>
        </authorList>
    </citation>
    <scope>NUCLEOTIDE SEQUENCE [LARGE SCALE GENOMIC DNA]</scope>
    <source>
        <strain evidence="8 9">DSM 17459</strain>
    </source>
</reference>
<dbReference type="STRING" id="1122155.SAMN02745158_01299"/>
<dbReference type="RefSeq" id="WP_072850086.1">
    <property type="nucleotide sequence ID" value="NZ_FQVI01000004.1"/>
</dbReference>
<feature type="transmembrane region" description="Helical" evidence="6">
    <location>
        <begin position="109"/>
        <end position="128"/>
    </location>
</feature>
<evidence type="ECO:0000259" key="7">
    <source>
        <dbReference type="Pfam" id="PF10035"/>
    </source>
</evidence>
<dbReference type="Pfam" id="PF10035">
    <property type="entry name" value="DUF2179"/>
    <property type="match status" value="1"/>
</dbReference>
<dbReference type="Pfam" id="PF02588">
    <property type="entry name" value="YitT_membrane"/>
    <property type="match status" value="1"/>
</dbReference>
<keyword evidence="9" id="KW-1185">Reference proteome</keyword>
<dbReference type="InterPro" id="IPR015867">
    <property type="entry name" value="N-reg_PII/ATP_PRibTrfase_C"/>
</dbReference>
<dbReference type="InterPro" id="IPR003740">
    <property type="entry name" value="YitT"/>
</dbReference>
<feature type="transmembrane region" description="Helical" evidence="6">
    <location>
        <begin position="176"/>
        <end position="195"/>
    </location>
</feature>
<evidence type="ECO:0000313" key="9">
    <source>
        <dbReference type="Proteomes" id="UP000184245"/>
    </source>
</evidence>
<dbReference type="PANTHER" id="PTHR33545:SF5">
    <property type="entry name" value="UPF0750 MEMBRANE PROTEIN YITT"/>
    <property type="match status" value="1"/>
</dbReference>
<comment type="subcellular location">
    <subcellularLocation>
        <location evidence="1">Cell membrane</location>
        <topology evidence="1">Multi-pass membrane protein</topology>
    </subcellularLocation>
</comment>
<keyword evidence="3 6" id="KW-0812">Transmembrane</keyword>
<evidence type="ECO:0000313" key="8">
    <source>
        <dbReference type="EMBL" id="SHE70101.1"/>
    </source>
</evidence>
<keyword evidence="2" id="KW-1003">Cell membrane</keyword>
<dbReference type="OrthoDB" id="1758221at2"/>
<evidence type="ECO:0000256" key="5">
    <source>
        <dbReference type="ARBA" id="ARBA00023136"/>
    </source>
</evidence>
<name>A0A1M4VM08_9CLOT</name>
<accession>A0A1M4VM08</accession>
<feature type="transmembrane region" description="Helical" evidence="6">
    <location>
        <begin position="86"/>
        <end position="103"/>
    </location>
</feature>
<proteinExistence type="predicted"/>
<organism evidence="8 9">
    <name type="scientific">Lactonifactor longoviformis DSM 17459</name>
    <dbReference type="NCBI Taxonomy" id="1122155"/>
    <lineage>
        <taxon>Bacteria</taxon>
        <taxon>Bacillati</taxon>
        <taxon>Bacillota</taxon>
        <taxon>Clostridia</taxon>
        <taxon>Eubacteriales</taxon>
        <taxon>Clostridiaceae</taxon>
        <taxon>Lactonifactor</taxon>
    </lineage>
</organism>
<feature type="transmembrane region" description="Helical" evidence="6">
    <location>
        <begin position="51"/>
        <end position="74"/>
    </location>
</feature>
<dbReference type="CDD" id="cd16380">
    <property type="entry name" value="YitT_C"/>
    <property type="match status" value="1"/>
</dbReference>
<gene>
    <name evidence="8" type="ORF">SAMN02745158_01299</name>
</gene>
<dbReference type="Proteomes" id="UP000184245">
    <property type="component" value="Unassembled WGS sequence"/>
</dbReference>
<dbReference type="PANTHER" id="PTHR33545">
    <property type="entry name" value="UPF0750 MEMBRANE PROTEIN YITT-RELATED"/>
    <property type="match status" value="1"/>
</dbReference>
<dbReference type="InterPro" id="IPR051461">
    <property type="entry name" value="UPF0750_membrane"/>
</dbReference>
<dbReference type="PIRSF" id="PIRSF006483">
    <property type="entry name" value="Membrane_protein_YitT"/>
    <property type="match status" value="1"/>
</dbReference>
<evidence type="ECO:0000256" key="6">
    <source>
        <dbReference type="SAM" id="Phobius"/>
    </source>
</evidence>
<feature type="transmembrane region" description="Helical" evidence="6">
    <location>
        <begin position="148"/>
        <end position="170"/>
    </location>
</feature>
<dbReference type="AlphaFoldDB" id="A0A1M4VM08"/>
<keyword evidence="4 6" id="KW-1133">Transmembrane helix</keyword>
<dbReference type="EMBL" id="FQVI01000004">
    <property type="protein sequence ID" value="SHE70101.1"/>
    <property type="molecule type" value="Genomic_DNA"/>
</dbReference>
<dbReference type="Gene3D" id="3.30.70.120">
    <property type="match status" value="1"/>
</dbReference>
<sequence length="287" mass="31222">MKEQVIRTGKDVGMVILGNTVYALAVTMFILPNGLITGGTTGLAIVANHYFQIPVTGFVSVFNVLMFLIGALILGKKFAMTTIISTFYYPIILGIFQSVPALANVTSDHMLSALYAGVMIGTAIGIVIRAGASTGGMDIPPLVCNKIWGLPISAVMYVCDCGILLLQILFSVQEQVLYGLLLVFLYTTVLDKVLLMGQSKTQVKIISEKYEEINGMILGKLDRSSTLLHGETGYLRSSLPVILTVISGRELQRLNKEVQKIDEEAFMIVSPVKEVKGKGFTSKKEYL</sequence>
<evidence type="ECO:0000256" key="2">
    <source>
        <dbReference type="ARBA" id="ARBA00022475"/>
    </source>
</evidence>
<evidence type="ECO:0000256" key="1">
    <source>
        <dbReference type="ARBA" id="ARBA00004651"/>
    </source>
</evidence>
<dbReference type="InterPro" id="IPR019264">
    <property type="entry name" value="DUF2179"/>
</dbReference>
<dbReference type="GO" id="GO:0005886">
    <property type="term" value="C:plasma membrane"/>
    <property type="evidence" value="ECO:0007669"/>
    <property type="project" value="UniProtKB-SubCell"/>
</dbReference>
<keyword evidence="5 6" id="KW-0472">Membrane</keyword>
<protein>
    <submittedName>
        <fullName evidence="8">Uncharacterized membrane-anchored protein YitT, contains DUF161 and DUF2179 domains</fullName>
    </submittedName>
</protein>
<evidence type="ECO:0000256" key="3">
    <source>
        <dbReference type="ARBA" id="ARBA00022692"/>
    </source>
</evidence>
<feature type="domain" description="DUF2179" evidence="7">
    <location>
        <begin position="223"/>
        <end position="277"/>
    </location>
</feature>
<evidence type="ECO:0000256" key="4">
    <source>
        <dbReference type="ARBA" id="ARBA00022989"/>
    </source>
</evidence>